<evidence type="ECO:0000256" key="9">
    <source>
        <dbReference type="ARBA" id="ARBA00031306"/>
    </source>
</evidence>
<comment type="cofactor">
    <cofactor evidence="1">
        <name>Mg(2+)</name>
        <dbReference type="ChEBI" id="CHEBI:18420"/>
    </cofactor>
</comment>
<evidence type="ECO:0000256" key="3">
    <source>
        <dbReference type="ARBA" id="ARBA00016337"/>
    </source>
</evidence>
<dbReference type="PANTHER" id="PTHR30040:SF2">
    <property type="entry name" value="FAD:PROTEIN FMN TRANSFERASE"/>
    <property type="match status" value="1"/>
</dbReference>
<evidence type="ECO:0000256" key="11">
    <source>
        <dbReference type="PIRNR" id="PIRNR006268"/>
    </source>
</evidence>
<dbReference type="Pfam" id="PF02424">
    <property type="entry name" value="ApbE"/>
    <property type="match status" value="1"/>
</dbReference>
<name>A0ABQ5MLY1_9FLAO</name>
<dbReference type="PIRSF" id="PIRSF006268">
    <property type="entry name" value="ApbE"/>
    <property type="match status" value="1"/>
</dbReference>
<evidence type="ECO:0000256" key="8">
    <source>
        <dbReference type="ARBA" id="ARBA00022842"/>
    </source>
</evidence>
<sequence>MHYGEAILNQAFNLLENIDKTYNSYQQGSFFNQINTNAGSFTEVDATTIYLLKELKKVAELTNGVYDITTMPLIKLWRFYKNTTTEIPTKEQIKNTLNSVNYNYIEIEENKVKIANFQEIITGSFIKAYAVDCVIQLLKEHGITDAIINAGGSTIAALTDDTHPNWKINLPHPFDTNKQKATITLSNGCFSLSARNENYININGKKYGHILNAKTGYPSDNLQLGLISENAFIGDVLSTALFSVPPEEFIATAKKLAEHYLFKAYLIDGNEKFHDFNFNNAS</sequence>
<dbReference type="Gene3D" id="3.10.520.10">
    <property type="entry name" value="ApbE-like domains"/>
    <property type="match status" value="1"/>
</dbReference>
<keyword evidence="13" id="KW-1185">Reference proteome</keyword>
<evidence type="ECO:0000256" key="5">
    <source>
        <dbReference type="ARBA" id="ARBA00022679"/>
    </source>
</evidence>
<organism evidence="12 13">
    <name type="scientific">Neptunitalea lumnitzerae</name>
    <dbReference type="NCBI Taxonomy" id="2965509"/>
    <lineage>
        <taxon>Bacteria</taxon>
        <taxon>Pseudomonadati</taxon>
        <taxon>Bacteroidota</taxon>
        <taxon>Flavobacteriia</taxon>
        <taxon>Flavobacteriales</taxon>
        <taxon>Flavobacteriaceae</taxon>
        <taxon>Neptunitalea</taxon>
    </lineage>
</organism>
<dbReference type="EMBL" id="BRVO01000003">
    <property type="protein sequence ID" value="GLB50428.1"/>
    <property type="molecule type" value="Genomic_DNA"/>
</dbReference>
<evidence type="ECO:0000256" key="10">
    <source>
        <dbReference type="ARBA" id="ARBA00048540"/>
    </source>
</evidence>
<evidence type="ECO:0000256" key="1">
    <source>
        <dbReference type="ARBA" id="ARBA00001946"/>
    </source>
</evidence>
<evidence type="ECO:0000313" key="12">
    <source>
        <dbReference type="EMBL" id="GLB50428.1"/>
    </source>
</evidence>
<keyword evidence="7 11" id="KW-0274">FAD</keyword>
<comment type="similarity">
    <text evidence="11">Belongs to the ApbE family.</text>
</comment>
<dbReference type="EC" id="2.7.1.180" evidence="2 11"/>
<dbReference type="Proteomes" id="UP001143543">
    <property type="component" value="Unassembled WGS sequence"/>
</dbReference>
<keyword evidence="5 11" id="KW-0808">Transferase</keyword>
<keyword evidence="6 11" id="KW-0479">Metal-binding</keyword>
<comment type="catalytic activity">
    <reaction evidence="10 11">
        <text>L-threonyl-[protein] + FAD = FMN-L-threonyl-[protein] + AMP + H(+)</text>
        <dbReference type="Rhea" id="RHEA:36847"/>
        <dbReference type="Rhea" id="RHEA-COMP:11060"/>
        <dbReference type="Rhea" id="RHEA-COMP:11061"/>
        <dbReference type="ChEBI" id="CHEBI:15378"/>
        <dbReference type="ChEBI" id="CHEBI:30013"/>
        <dbReference type="ChEBI" id="CHEBI:57692"/>
        <dbReference type="ChEBI" id="CHEBI:74257"/>
        <dbReference type="ChEBI" id="CHEBI:456215"/>
        <dbReference type="EC" id="2.7.1.180"/>
    </reaction>
</comment>
<protein>
    <recommendedName>
        <fullName evidence="3 11">FAD:protein FMN transferase</fullName>
        <ecNumber evidence="2 11">2.7.1.180</ecNumber>
    </recommendedName>
    <alternativeName>
        <fullName evidence="9 11">Flavin transferase</fullName>
    </alternativeName>
</protein>
<dbReference type="SUPFAM" id="SSF143631">
    <property type="entry name" value="ApbE-like"/>
    <property type="match status" value="1"/>
</dbReference>
<evidence type="ECO:0000256" key="7">
    <source>
        <dbReference type="ARBA" id="ARBA00022827"/>
    </source>
</evidence>
<accession>A0ABQ5MLY1</accession>
<dbReference type="PANTHER" id="PTHR30040">
    <property type="entry name" value="THIAMINE BIOSYNTHESIS LIPOPROTEIN APBE"/>
    <property type="match status" value="1"/>
</dbReference>
<evidence type="ECO:0000256" key="2">
    <source>
        <dbReference type="ARBA" id="ARBA00011955"/>
    </source>
</evidence>
<keyword evidence="8 11" id="KW-0460">Magnesium</keyword>
<dbReference type="InterPro" id="IPR024932">
    <property type="entry name" value="ApbE"/>
</dbReference>
<keyword evidence="4 11" id="KW-0285">Flavoprotein</keyword>
<evidence type="ECO:0000313" key="13">
    <source>
        <dbReference type="Proteomes" id="UP001143543"/>
    </source>
</evidence>
<proteinExistence type="inferred from homology"/>
<evidence type="ECO:0000256" key="6">
    <source>
        <dbReference type="ARBA" id="ARBA00022723"/>
    </source>
</evidence>
<comment type="caution">
    <text evidence="12">The sequence shown here is derived from an EMBL/GenBank/DDBJ whole genome shotgun (WGS) entry which is preliminary data.</text>
</comment>
<dbReference type="InterPro" id="IPR003374">
    <property type="entry name" value="ApbE-like_sf"/>
</dbReference>
<reference evidence="12" key="1">
    <citation type="submission" date="2022-07" db="EMBL/GenBank/DDBJ databases">
        <title>Taxonomy of Novel Oxalotrophic and Methylotrophic Bacteria.</title>
        <authorList>
            <person name="Sahin N."/>
            <person name="Tani A."/>
        </authorList>
    </citation>
    <scope>NUCLEOTIDE SEQUENCE</scope>
    <source>
        <strain evidence="12">Y10</strain>
    </source>
</reference>
<gene>
    <name evidence="12" type="ORF">Y10_27960</name>
</gene>
<evidence type="ECO:0000256" key="4">
    <source>
        <dbReference type="ARBA" id="ARBA00022630"/>
    </source>
</evidence>